<protein>
    <submittedName>
        <fullName evidence="1">Uncharacterized protein</fullName>
    </submittedName>
</protein>
<accession>X1PV09</accession>
<name>X1PV09_9ZZZZ</name>
<proteinExistence type="predicted"/>
<comment type="caution">
    <text evidence="1">The sequence shown here is derived from an EMBL/GenBank/DDBJ whole genome shotgun (WGS) entry which is preliminary data.</text>
</comment>
<gene>
    <name evidence="1" type="ORF">S06H3_48548</name>
</gene>
<reference evidence="1" key="1">
    <citation type="journal article" date="2014" name="Front. Microbiol.">
        <title>High frequency of phylogenetically diverse reductive dehalogenase-homologous genes in deep subseafloor sedimentary metagenomes.</title>
        <authorList>
            <person name="Kawai M."/>
            <person name="Futagami T."/>
            <person name="Toyoda A."/>
            <person name="Takaki Y."/>
            <person name="Nishi S."/>
            <person name="Hori S."/>
            <person name="Arai W."/>
            <person name="Tsubouchi T."/>
            <person name="Morono Y."/>
            <person name="Uchiyama I."/>
            <person name="Ito T."/>
            <person name="Fujiyama A."/>
            <person name="Inagaki F."/>
            <person name="Takami H."/>
        </authorList>
    </citation>
    <scope>NUCLEOTIDE SEQUENCE</scope>
    <source>
        <strain evidence="1">Expedition CK06-06</strain>
    </source>
</reference>
<dbReference type="EMBL" id="BARV01030577">
    <property type="protein sequence ID" value="GAI42935.1"/>
    <property type="molecule type" value="Genomic_DNA"/>
</dbReference>
<organism evidence="1">
    <name type="scientific">marine sediment metagenome</name>
    <dbReference type="NCBI Taxonomy" id="412755"/>
    <lineage>
        <taxon>unclassified sequences</taxon>
        <taxon>metagenomes</taxon>
        <taxon>ecological metagenomes</taxon>
    </lineage>
</organism>
<evidence type="ECO:0000313" key="1">
    <source>
        <dbReference type="EMBL" id="GAI42935.1"/>
    </source>
</evidence>
<dbReference type="AlphaFoldDB" id="X1PV09"/>
<sequence length="66" mass="7721">MIRPLELDIGEACEYIECFQNLIKTTGKYETVRMAYEEEVEDSKARLAALDAFTDCHAFYFEDEDE</sequence>